<dbReference type="EMBL" id="JAGTJQ010000012">
    <property type="protein sequence ID" value="KAH7016563.1"/>
    <property type="molecule type" value="Genomic_DNA"/>
</dbReference>
<dbReference type="GeneID" id="70180386"/>
<dbReference type="OrthoDB" id="538223at2759"/>
<proteinExistence type="predicted"/>
<sequence>VKRDIYNLRDSGFPLEKVKPPTPGPLPIIGYCCIYWVNHLEENITNQDEGRNVRGGGIADSFLRNKALYWIEALSLLRGILDSIVTLEGLK</sequence>
<evidence type="ECO:0000313" key="1">
    <source>
        <dbReference type="EMBL" id="KAH7016563.1"/>
    </source>
</evidence>
<reference evidence="1" key="1">
    <citation type="journal article" date="2021" name="Nat. Commun.">
        <title>Genetic determinants of endophytism in the Arabidopsis root mycobiome.</title>
        <authorList>
            <person name="Mesny F."/>
            <person name="Miyauchi S."/>
            <person name="Thiergart T."/>
            <person name="Pickel B."/>
            <person name="Atanasova L."/>
            <person name="Karlsson M."/>
            <person name="Huettel B."/>
            <person name="Barry K.W."/>
            <person name="Haridas S."/>
            <person name="Chen C."/>
            <person name="Bauer D."/>
            <person name="Andreopoulos W."/>
            <person name="Pangilinan J."/>
            <person name="LaButti K."/>
            <person name="Riley R."/>
            <person name="Lipzen A."/>
            <person name="Clum A."/>
            <person name="Drula E."/>
            <person name="Henrissat B."/>
            <person name="Kohler A."/>
            <person name="Grigoriev I.V."/>
            <person name="Martin F.M."/>
            <person name="Hacquard S."/>
        </authorList>
    </citation>
    <scope>NUCLEOTIDE SEQUENCE</scope>
    <source>
        <strain evidence="1">MPI-CAGE-CH-0230</strain>
    </source>
</reference>
<gene>
    <name evidence="1" type="ORF">B0I36DRAFT_254818</name>
</gene>
<organism evidence="1 2">
    <name type="scientific">Microdochium trichocladiopsis</name>
    <dbReference type="NCBI Taxonomy" id="1682393"/>
    <lineage>
        <taxon>Eukaryota</taxon>
        <taxon>Fungi</taxon>
        <taxon>Dikarya</taxon>
        <taxon>Ascomycota</taxon>
        <taxon>Pezizomycotina</taxon>
        <taxon>Sordariomycetes</taxon>
        <taxon>Xylariomycetidae</taxon>
        <taxon>Xylariales</taxon>
        <taxon>Microdochiaceae</taxon>
        <taxon>Microdochium</taxon>
    </lineage>
</organism>
<name>A0A9P8XU36_9PEZI</name>
<dbReference type="RefSeq" id="XP_046006187.1">
    <property type="nucleotide sequence ID" value="XM_046150840.1"/>
</dbReference>
<accession>A0A9P8XU36</accession>
<dbReference type="Proteomes" id="UP000756346">
    <property type="component" value="Unassembled WGS sequence"/>
</dbReference>
<dbReference type="AlphaFoldDB" id="A0A9P8XU36"/>
<feature type="non-terminal residue" evidence="1">
    <location>
        <position position="1"/>
    </location>
</feature>
<protein>
    <submittedName>
        <fullName evidence="1">Uncharacterized protein</fullName>
    </submittedName>
</protein>
<keyword evidence="2" id="KW-1185">Reference proteome</keyword>
<evidence type="ECO:0000313" key="2">
    <source>
        <dbReference type="Proteomes" id="UP000756346"/>
    </source>
</evidence>
<comment type="caution">
    <text evidence="1">The sequence shown here is derived from an EMBL/GenBank/DDBJ whole genome shotgun (WGS) entry which is preliminary data.</text>
</comment>